<sequence>MLISNKCIAYLLILLLVRLAGIRCYIPGMNTYEPVGVGYNHLSSNLPIYNSNNMESILAKQDIIGHNIQTQDINQQYIDNFQQGYQTNVNLIDNPNISSELNNSTNKDESKSDIVSVLRIIKRINLSKDKEDKNSSGNKCKIHIFFSYTNEEIINFLKEIEEILDHKYDAKILSENIEKLNELFDKLSVVTHMDIKMCSRIMRKWISVIIIDNEINLLRSDSFVICKKYFSLFSKRIRGLPKLISLMKQTFDIFQNKSKKKLNLHGLSLLNQYLVSTKLLETEKIDSFVNLTMIRATVLTINDILSRPEKSLFSKLHLVRLALKHIIFKFERKESALKDKKQKKLFRTYRLLHSFYIKFFKTKRESKSEIGSLNPCTTEFFDTERNIQGFNMKLEKITNLVFASDSNETNEGKYSDFSIEMKDNMESFLVMLANIKHSLIKYRELEIKDVDTLTYLSIIREITIKRFVQSYISTSKCFNKQGNKYKKLVNKEIEGIKAGYNFLGAFLWQDSFIVEKSHPLYMESKDNT</sequence>
<dbReference type="VEuPathDB" id="CryptoDB:cand_007360"/>
<proteinExistence type="predicted"/>
<evidence type="ECO:0000313" key="3">
    <source>
        <dbReference type="Proteomes" id="UP000186804"/>
    </source>
</evidence>
<dbReference type="EMBL" id="LRBS01000068">
    <property type="protein sequence ID" value="OII76147.1"/>
    <property type="molecule type" value="Genomic_DNA"/>
</dbReference>
<reference evidence="2 3" key="1">
    <citation type="submission" date="2016-10" db="EMBL/GenBank/DDBJ databases">
        <title>Reductive evolution of mitochondrial metabolism and differential evolution of invasion-related proteins in Cryptosporidium.</title>
        <authorList>
            <person name="Liu S."/>
            <person name="Roellig D.M."/>
            <person name="Guo Y."/>
            <person name="Li N."/>
            <person name="Frace M.A."/>
            <person name="Tang K."/>
            <person name="Zhang L."/>
            <person name="Feng Y."/>
            <person name="Xiao L."/>
        </authorList>
    </citation>
    <scope>NUCLEOTIDE SEQUENCE [LARGE SCALE GENOMIC DNA]</scope>
    <source>
        <strain evidence="2">30847</strain>
    </source>
</reference>
<gene>
    <name evidence="2" type="ORF">cand_007360</name>
</gene>
<protein>
    <submittedName>
        <fullName evidence="2">Uncharacterized protein</fullName>
    </submittedName>
</protein>
<feature type="signal peptide" evidence="1">
    <location>
        <begin position="1"/>
        <end position="24"/>
    </location>
</feature>
<accession>A0A1J4MRR9</accession>
<dbReference type="GeneID" id="92364921"/>
<feature type="chain" id="PRO_5012610951" evidence="1">
    <location>
        <begin position="25"/>
        <end position="528"/>
    </location>
</feature>
<dbReference type="RefSeq" id="XP_067067993.1">
    <property type="nucleotide sequence ID" value="XM_067210976.1"/>
</dbReference>
<dbReference type="AlphaFoldDB" id="A0A1J4MRR9"/>
<keyword evidence="3" id="KW-1185">Reference proteome</keyword>
<organism evidence="2 3">
    <name type="scientific">Cryptosporidium andersoni</name>
    <dbReference type="NCBI Taxonomy" id="117008"/>
    <lineage>
        <taxon>Eukaryota</taxon>
        <taxon>Sar</taxon>
        <taxon>Alveolata</taxon>
        <taxon>Apicomplexa</taxon>
        <taxon>Conoidasida</taxon>
        <taxon>Coccidia</taxon>
        <taxon>Eucoccidiorida</taxon>
        <taxon>Eimeriorina</taxon>
        <taxon>Cryptosporidiidae</taxon>
        <taxon>Cryptosporidium</taxon>
    </lineage>
</organism>
<dbReference type="Proteomes" id="UP000186804">
    <property type="component" value="Unassembled WGS sequence"/>
</dbReference>
<dbReference type="OrthoDB" id="10297581at2759"/>
<comment type="caution">
    <text evidence="2">The sequence shown here is derived from an EMBL/GenBank/DDBJ whole genome shotgun (WGS) entry which is preliminary data.</text>
</comment>
<evidence type="ECO:0000256" key="1">
    <source>
        <dbReference type="SAM" id="SignalP"/>
    </source>
</evidence>
<name>A0A1J4MRR9_9CRYT</name>
<evidence type="ECO:0000313" key="2">
    <source>
        <dbReference type="EMBL" id="OII76147.1"/>
    </source>
</evidence>
<keyword evidence="1" id="KW-0732">Signal</keyword>